<reference evidence="1 2" key="1">
    <citation type="journal article" date="2018" name="Front. Plant Sci.">
        <title>Red Clover (Trifolium pratense) and Zigzag Clover (T. medium) - A Picture of Genomic Similarities and Differences.</title>
        <authorList>
            <person name="Dluhosova J."/>
            <person name="Istvanek J."/>
            <person name="Nedelnik J."/>
            <person name="Repkova J."/>
        </authorList>
    </citation>
    <scope>NUCLEOTIDE SEQUENCE [LARGE SCALE GENOMIC DNA]</scope>
    <source>
        <strain evidence="2">cv. 10/8</strain>
        <tissue evidence="1">Leaf</tissue>
    </source>
</reference>
<dbReference type="EMBL" id="LXQA011452744">
    <property type="protein sequence ID" value="MCI97749.1"/>
    <property type="molecule type" value="Genomic_DNA"/>
</dbReference>
<protein>
    <submittedName>
        <fullName evidence="1">Uncharacterized protein</fullName>
    </submittedName>
</protein>
<comment type="caution">
    <text evidence="1">The sequence shown here is derived from an EMBL/GenBank/DDBJ whole genome shotgun (WGS) entry which is preliminary data.</text>
</comment>
<dbReference type="AlphaFoldDB" id="A0A392WDF1"/>
<proteinExistence type="predicted"/>
<name>A0A392WDF1_9FABA</name>
<accession>A0A392WDF1</accession>
<feature type="non-terminal residue" evidence="1">
    <location>
        <position position="1"/>
    </location>
</feature>
<organism evidence="1 2">
    <name type="scientific">Trifolium medium</name>
    <dbReference type="NCBI Taxonomy" id="97028"/>
    <lineage>
        <taxon>Eukaryota</taxon>
        <taxon>Viridiplantae</taxon>
        <taxon>Streptophyta</taxon>
        <taxon>Embryophyta</taxon>
        <taxon>Tracheophyta</taxon>
        <taxon>Spermatophyta</taxon>
        <taxon>Magnoliopsida</taxon>
        <taxon>eudicotyledons</taxon>
        <taxon>Gunneridae</taxon>
        <taxon>Pentapetalae</taxon>
        <taxon>rosids</taxon>
        <taxon>fabids</taxon>
        <taxon>Fabales</taxon>
        <taxon>Fabaceae</taxon>
        <taxon>Papilionoideae</taxon>
        <taxon>50 kb inversion clade</taxon>
        <taxon>NPAAA clade</taxon>
        <taxon>Hologalegina</taxon>
        <taxon>IRL clade</taxon>
        <taxon>Trifolieae</taxon>
        <taxon>Trifolium</taxon>
    </lineage>
</organism>
<evidence type="ECO:0000313" key="1">
    <source>
        <dbReference type="EMBL" id="MCI97749.1"/>
    </source>
</evidence>
<dbReference type="Proteomes" id="UP000265520">
    <property type="component" value="Unassembled WGS sequence"/>
</dbReference>
<sequence length="54" mass="6185">SSCVTKYNTKLIKMDLTLEQEDHELREEVTTLQAEVNMIEGCSDEHMISDYGCC</sequence>
<evidence type="ECO:0000313" key="2">
    <source>
        <dbReference type="Proteomes" id="UP000265520"/>
    </source>
</evidence>
<keyword evidence="2" id="KW-1185">Reference proteome</keyword>